<organism evidence="1 2">
    <name type="scientific">Bifidobacterium xylocopae</name>
    <dbReference type="NCBI Taxonomy" id="2493119"/>
    <lineage>
        <taxon>Bacteria</taxon>
        <taxon>Bacillati</taxon>
        <taxon>Actinomycetota</taxon>
        <taxon>Actinomycetes</taxon>
        <taxon>Bifidobacteriales</taxon>
        <taxon>Bifidobacteriaceae</taxon>
        <taxon>Bifidobacterium</taxon>
    </lineage>
</organism>
<evidence type="ECO:0000313" key="2">
    <source>
        <dbReference type="Proteomes" id="UP000252345"/>
    </source>
</evidence>
<proteinExistence type="predicted"/>
<dbReference type="Proteomes" id="UP000252345">
    <property type="component" value="Unassembled WGS sequence"/>
</dbReference>
<name>A0A366KAN1_9BIFI</name>
<dbReference type="AlphaFoldDB" id="A0A366KAN1"/>
<reference evidence="1 2" key="1">
    <citation type="submission" date="2017-10" db="EMBL/GenBank/DDBJ databases">
        <title>Bifidobacterium xylocopum sp. nov. and Bifidobacterium aemilianum sp. nov., from the carpenter bee (Xylocopa violacea) digestive tract.</title>
        <authorList>
            <person name="Alberoni D."/>
            <person name="Baffoni L."/>
            <person name="Di Gioia D."/>
            <person name="Gaggia F."/>
            <person name="Biavati B."/>
        </authorList>
    </citation>
    <scope>NUCLEOTIDE SEQUENCE [LARGE SCALE GENOMIC DNA]</scope>
    <source>
        <strain evidence="1 2">XV2</strain>
    </source>
</reference>
<evidence type="ECO:0000313" key="1">
    <source>
        <dbReference type="EMBL" id="RBP98795.1"/>
    </source>
</evidence>
<keyword evidence="2" id="KW-1185">Reference proteome</keyword>
<dbReference type="EMBL" id="PDCH01000021">
    <property type="protein sequence ID" value="RBP98795.1"/>
    <property type="molecule type" value="Genomic_DNA"/>
</dbReference>
<sequence>MIKGHGKNDRLDRAMTRVRRLLAIAEDSGRDLVLVRGWQIEEYRRSLNLGSPLKLPSFDVSEEGMEAGGRYADRVALGLHEVSTPRKQLQGAQS</sequence>
<comment type="caution">
    <text evidence="1">The sequence shown here is derived from an EMBL/GenBank/DDBJ whole genome shotgun (WGS) entry which is preliminary data.</text>
</comment>
<protein>
    <submittedName>
        <fullName evidence="1">Uncharacterized protein</fullName>
    </submittedName>
</protein>
<gene>
    <name evidence="1" type="ORF">CRD59_07200</name>
</gene>
<accession>A0A366KAN1</accession>